<dbReference type="SUPFAM" id="SSF56300">
    <property type="entry name" value="Metallo-dependent phosphatases"/>
    <property type="match status" value="1"/>
</dbReference>
<comment type="similarity">
    <text evidence="6">Belongs to the metallophosphoesterase superfamily. Purple acid phosphatase family.</text>
</comment>
<keyword evidence="7" id="KW-0812">Transmembrane</keyword>
<comment type="subunit">
    <text evidence="2">Homodimer.</text>
</comment>
<evidence type="ECO:0000256" key="6">
    <source>
        <dbReference type="RuleBase" id="RU361203"/>
    </source>
</evidence>
<dbReference type="GO" id="GO:0046872">
    <property type="term" value="F:metal ion binding"/>
    <property type="evidence" value="ECO:0007669"/>
    <property type="project" value="InterPro"/>
</dbReference>
<dbReference type="Proteomes" id="UP001162031">
    <property type="component" value="Unassembled WGS sequence"/>
</dbReference>
<dbReference type="AlphaFoldDB" id="A0AAV0U692"/>
<evidence type="ECO:0000313" key="11">
    <source>
        <dbReference type="EMBL" id="CAI5731193.1"/>
    </source>
</evidence>
<evidence type="ECO:0000259" key="9">
    <source>
        <dbReference type="Pfam" id="PF14008"/>
    </source>
</evidence>
<evidence type="ECO:0000256" key="3">
    <source>
        <dbReference type="ARBA" id="ARBA00022525"/>
    </source>
</evidence>
<keyword evidence="3" id="KW-0964">Secreted</keyword>
<dbReference type="PANTHER" id="PTHR45778">
    <property type="entry name" value="PURPLE ACID PHOSPHATASE-RELATED"/>
    <property type="match status" value="1"/>
</dbReference>
<protein>
    <recommendedName>
        <fullName evidence="6">Purple acid phosphatase</fullName>
        <ecNumber evidence="6">3.1.3.2</ecNumber>
    </recommendedName>
</protein>
<dbReference type="Gene3D" id="2.60.40.380">
    <property type="entry name" value="Purple acid phosphatase-like, N-terminal"/>
    <property type="match status" value="1"/>
</dbReference>
<dbReference type="Pfam" id="PF14008">
    <property type="entry name" value="Metallophos_C"/>
    <property type="match status" value="1"/>
</dbReference>
<evidence type="ECO:0000313" key="12">
    <source>
        <dbReference type="Proteomes" id="UP001162031"/>
    </source>
</evidence>
<accession>A0AAV0U692</accession>
<evidence type="ECO:0000256" key="5">
    <source>
        <dbReference type="ARBA" id="ARBA00023180"/>
    </source>
</evidence>
<dbReference type="InterPro" id="IPR015914">
    <property type="entry name" value="PAPs_N"/>
</dbReference>
<feature type="domain" description="Purple acid phosphatase N-terminal" evidence="10">
    <location>
        <begin position="179"/>
        <end position="283"/>
    </location>
</feature>
<keyword evidence="12" id="KW-1185">Reference proteome</keyword>
<dbReference type="SUPFAM" id="SSF49363">
    <property type="entry name" value="Purple acid phosphatase, N-terminal domain"/>
    <property type="match status" value="1"/>
</dbReference>
<dbReference type="EMBL" id="CANTFL010001080">
    <property type="protein sequence ID" value="CAI5731193.1"/>
    <property type="molecule type" value="Genomic_DNA"/>
</dbReference>
<keyword evidence="7" id="KW-0472">Membrane</keyword>
<dbReference type="PANTHER" id="PTHR45778:SF7">
    <property type="entry name" value="PURPLE ACID PHOSPHATASE"/>
    <property type="match status" value="1"/>
</dbReference>
<dbReference type="InterPro" id="IPR008963">
    <property type="entry name" value="Purple_acid_Pase-like_N"/>
</dbReference>
<dbReference type="GO" id="GO:0003993">
    <property type="term" value="F:acid phosphatase activity"/>
    <property type="evidence" value="ECO:0007669"/>
    <property type="project" value="UniProtKB-EC"/>
</dbReference>
<evidence type="ECO:0000256" key="7">
    <source>
        <dbReference type="SAM" id="Phobius"/>
    </source>
</evidence>
<dbReference type="Gene3D" id="3.60.21.10">
    <property type="match status" value="1"/>
</dbReference>
<comment type="subcellular location">
    <subcellularLocation>
        <location evidence="1">Secreted</location>
    </subcellularLocation>
</comment>
<dbReference type="EC" id="3.1.3.2" evidence="6"/>
<feature type="transmembrane region" description="Helical" evidence="7">
    <location>
        <begin position="25"/>
        <end position="47"/>
    </location>
</feature>
<dbReference type="Pfam" id="PF16656">
    <property type="entry name" value="Pur_ac_phosph_N"/>
    <property type="match status" value="1"/>
</dbReference>
<dbReference type="InterPro" id="IPR041792">
    <property type="entry name" value="MPP_PAP"/>
</dbReference>
<keyword evidence="4" id="KW-0732">Signal</keyword>
<reference evidence="11" key="1">
    <citation type="submission" date="2022-12" db="EMBL/GenBank/DDBJ databases">
        <authorList>
            <person name="Webb A."/>
        </authorList>
    </citation>
    <scope>NUCLEOTIDE SEQUENCE</scope>
    <source>
        <strain evidence="11">Hp1</strain>
    </source>
</reference>
<dbReference type="CDD" id="cd00839">
    <property type="entry name" value="MPP_PAPs"/>
    <property type="match status" value="1"/>
</dbReference>
<keyword evidence="5" id="KW-0325">Glycoprotein</keyword>
<keyword evidence="7" id="KW-1133">Transmembrane helix</keyword>
<gene>
    <name evidence="11" type="ORF">HBR001_LOCUS5102</name>
</gene>
<evidence type="ECO:0000259" key="10">
    <source>
        <dbReference type="Pfam" id="PF16656"/>
    </source>
</evidence>
<evidence type="ECO:0000256" key="4">
    <source>
        <dbReference type="ARBA" id="ARBA00022729"/>
    </source>
</evidence>
<comment type="caution">
    <text evidence="11">The sequence shown here is derived from an EMBL/GenBank/DDBJ whole genome shotgun (WGS) entry which is preliminary data.</text>
</comment>
<keyword evidence="6" id="KW-0378">Hydrolase</keyword>
<dbReference type="InterPro" id="IPR029052">
    <property type="entry name" value="Metallo-depent_PP-like"/>
</dbReference>
<organism evidence="11 12">
    <name type="scientific">Hyaloperonospora brassicae</name>
    <name type="common">Brassica downy mildew</name>
    <name type="synonym">Peronospora brassicae</name>
    <dbReference type="NCBI Taxonomy" id="162125"/>
    <lineage>
        <taxon>Eukaryota</taxon>
        <taxon>Sar</taxon>
        <taxon>Stramenopiles</taxon>
        <taxon>Oomycota</taxon>
        <taxon>Peronosporomycetes</taxon>
        <taxon>Peronosporales</taxon>
        <taxon>Peronosporaceae</taxon>
        <taxon>Hyaloperonospora</taxon>
    </lineage>
</organism>
<evidence type="ECO:0000259" key="8">
    <source>
        <dbReference type="Pfam" id="PF00149"/>
    </source>
</evidence>
<dbReference type="InterPro" id="IPR025733">
    <property type="entry name" value="PAPs_C"/>
</dbReference>
<comment type="catalytic activity">
    <reaction evidence="6">
        <text>a phosphate monoester + H2O = an alcohol + phosphate</text>
        <dbReference type="Rhea" id="RHEA:15017"/>
        <dbReference type="ChEBI" id="CHEBI:15377"/>
        <dbReference type="ChEBI" id="CHEBI:30879"/>
        <dbReference type="ChEBI" id="CHEBI:43474"/>
        <dbReference type="ChEBI" id="CHEBI:67140"/>
        <dbReference type="EC" id="3.1.3.2"/>
    </reaction>
</comment>
<name>A0AAV0U692_HYABA</name>
<feature type="domain" description="Calcineurin-like phosphoesterase" evidence="8">
    <location>
        <begin position="294"/>
        <end position="518"/>
    </location>
</feature>
<sequence length="609" mass="69111">MVRLRGTRAEDHKTRGTQCSLKGRVAIAASVCLCVVAAVFLFVMPVLTYKTPKTKRVVSPRDRLSLSTDEGHGFRLTTYPQLLKDGEELVVSWNSHAAVPLTSRDYLTLSCGRTTGDADYFLKMRPSKGNETDHSVRFSALYMLRCNYTATYYNYDETRDTFRALANVEIGMAEPFETPKHGHLSFTDDETAMAILFNSGTDDKPMVKYGEDPKDLAFHAAGTSTTYSAEDMCHAPANHTGQRAFRDPGYMHTVIMTDLKPDTYYYYQYGHKKHGLSRVKRFRSRPRRDSKYAKFIAYADMGAYSAPGSASTASRVYEDVVGRGYDSFLLHFGDISYARSAGYIWDHFFHMIEPYATRVPYMVSIGNHEYDYVTGGERDLSGGMLPYGGSFNPSWGNFGTDSAGECGVPMHHRWHAPKTGNWIYWYSFDYGGIHVIQMSTEHNWTRGSEQYEWLQHDLEQVDRSVTPWVVLTAHRMMYTTQMDIESDMNVSYVFQDEVEGLIHEHHVNLMMVGHEHSYERSCPLYRKKCVDDGKGTIHVVIGNAGFPLGTEGFSSKYGNWSLRHVNAYGHLRISSSPSEMRAQFVLNENGNVYDEFVVVPWGESQEANT</sequence>
<proteinExistence type="inferred from homology"/>
<dbReference type="InterPro" id="IPR004843">
    <property type="entry name" value="Calcineurin-like_PHP"/>
</dbReference>
<evidence type="ECO:0000256" key="1">
    <source>
        <dbReference type="ARBA" id="ARBA00004613"/>
    </source>
</evidence>
<feature type="domain" description="Purple acid phosphatase C-terminal" evidence="9">
    <location>
        <begin position="535"/>
        <end position="595"/>
    </location>
</feature>
<dbReference type="Pfam" id="PF00149">
    <property type="entry name" value="Metallophos"/>
    <property type="match status" value="1"/>
</dbReference>
<dbReference type="GO" id="GO:0005576">
    <property type="term" value="C:extracellular region"/>
    <property type="evidence" value="ECO:0007669"/>
    <property type="project" value="UniProtKB-SubCell"/>
</dbReference>
<evidence type="ECO:0000256" key="2">
    <source>
        <dbReference type="ARBA" id="ARBA00011738"/>
    </source>
</evidence>